<accession>A0A552UYB1</accession>
<comment type="caution">
    <text evidence="2">The sequence shown here is derived from an EMBL/GenBank/DDBJ whole genome shotgun (WGS) entry which is preliminary data.</text>
</comment>
<name>A0A552UYB1_9FIRM</name>
<protein>
    <recommendedName>
        <fullName evidence="1">ABC-three component systems C-terminal domain-containing protein</fullName>
    </recommendedName>
</protein>
<dbReference type="Proteomes" id="UP000319424">
    <property type="component" value="Unassembled WGS sequence"/>
</dbReference>
<reference evidence="2 3" key="1">
    <citation type="submission" date="2019-07" db="EMBL/GenBank/DDBJ databases">
        <title>Criibacterium bergeronii gen. nov., sp. nov. isolated from human clinical samples.</title>
        <authorList>
            <person name="Maheux A.F."/>
            <person name="Boudreau D.K."/>
            <person name="Berube E."/>
            <person name="Brodeur S."/>
            <person name="Bernard K.A."/>
            <person name="Abed J.Y."/>
            <person name="Ducrey E."/>
            <person name="Guay E.F."/>
            <person name="Raymond F."/>
            <person name="Corbeil J."/>
            <person name="Domingo M.-C."/>
            <person name="Roy P.H."/>
            <person name="Boissinot M."/>
            <person name="Tocheva E.I."/>
            <person name="Omar R.F."/>
        </authorList>
    </citation>
    <scope>NUCLEOTIDE SEQUENCE [LARGE SCALE GENOMIC DNA]</scope>
    <source>
        <strain evidence="2 3">CCRI-24246</strain>
    </source>
</reference>
<dbReference type="AlphaFoldDB" id="A0A552UYB1"/>
<feature type="domain" description="ABC-three component systems C-terminal" evidence="1">
    <location>
        <begin position="259"/>
        <end position="398"/>
    </location>
</feature>
<organism evidence="2 3">
    <name type="scientific">Criibacterium bergeronii</name>
    <dbReference type="NCBI Taxonomy" id="1871336"/>
    <lineage>
        <taxon>Bacteria</taxon>
        <taxon>Bacillati</taxon>
        <taxon>Bacillota</taxon>
        <taxon>Clostridia</taxon>
        <taxon>Peptostreptococcales</taxon>
        <taxon>Filifactoraceae</taxon>
        <taxon>Criibacterium</taxon>
    </lineage>
</organism>
<evidence type="ECO:0000313" key="3">
    <source>
        <dbReference type="Proteomes" id="UP000319424"/>
    </source>
</evidence>
<evidence type="ECO:0000259" key="1">
    <source>
        <dbReference type="Pfam" id="PF20277"/>
    </source>
</evidence>
<dbReference type="OrthoDB" id="3266795at2"/>
<proteinExistence type="predicted"/>
<dbReference type="EMBL" id="VJXW01000019">
    <property type="protein sequence ID" value="TRW23224.1"/>
    <property type="molecule type" value="Genomic_DNA"/>
</dbReference>
<gene>
    <name evidence="2" type="ORF">FL857_10245</name>
</gene>
<dbReference type="InterPro" id="IPR046921">
    <property type="entry name" value="ABC-3C_CTD11"/>
</dbReference>
<evidence type="ECO:0000313" key="2">
    <source>
        <dbReference type="EMBL" id="TRW23224.1"/>
    </source>
</evidence>
<sequence>MTELCFAEFAKCLQSAMQPPNDDKDVVELLLGWITDMPSVVDKKGNSIHLAPSLISDLLNRKVDVPKAIKNACTTRKMINEAKKHCSDMVIPFLNPVVSDDMFEAMGRAVESDEIIAEKKKKELATLLENEKEAEFLGQLLIYVINRENRISNTPVVSEDIPLLAEADYECPICHAPLVEYVKNTPVKKYEVVNIFPSDISGCASEFELIPRPKRVDAPANRIALCRDHAEEYEIEPTAEDYVQLREMKDRLSAAYSLRVDINDAALEDEIQSVLYGLAGITDDTDLEELPLDALRLDQKILPENHLLKNDEMTRVLRYYNYIDELFSAMDRDGTGDFDLIASEVETAYKKLDNGQLSQDEIVNALAEWIKNKSCVGGRNMRACHIVVAYFIQNCEVFREISK</sequence>
<dbReference type="RefSeq" id="WP_144398736.1">
    <property type="nucleotide sequence ID" value="NZ_VJXW01000019.1"/>
</dbReference>
<dbReference type="Pfam" id="PF20277">
    <property type="entry name" value="CTD11"/>
    <property type="match status" value="1"/>
</dbReference>